<keyword evidence="2" id="KW-0812">Transmembrane</keyword>
<protein>
    <submittedName>
        <fullName evidence="4">Signal transduction histidine kinase LytS</fullName>
    </submittedName>
</protein>
<dbReference type="SUPFAM" id="SSF55874">
    <property type="entry name" value="ATPase domain of HSP90 chaperone/DNA topoisomerase II/histidine kinase"/>
    <property type="match status" value="1"/>
</dbReference>
<feature type="domain" description="Histidine kinase" evidence="3">
    <location>
        <begin position="266"/>
        <end position="357"/>
    </location>
</feature>
<reference evidence="5" key="1">
    <citation type="submission" date="2017-09" db="EMBL/GenBank/DDBJ databases">
        <authorList>
            <person name="Feng G."/>
            <person name="Zhu H."/>
        </authorList>
    </citation>
    <scope>NUCLEOTIDE SEQUENCE [LARGE SCALE GENOMIC DNA]</scope>
    <source>
        <strain evidence="5">1PNM-20</strain>
    </source>
</reference>
<comment type="caution">
    <text evidence="4">The sequence shown here is derived from an EMBL/GenBank/DDBJ whole genome shotgun (WGS) entry which is preliminary data.</text>
</comment>
<evidence type="ECO:0000313" key="5">
    <source>
        <dbReference type="Proteomes" id="UP000218151"/>
    </source>
</evidence>
<dbReference type="Pfam" id="PF06580">
    <property type="entry name" value="His_kinase"/>
    <property type="match status" value="1"/>
</dbReference>
<feature type="transmembrane region" description="Helical" evidence="2">
    <location>
        <begin position="74"/>
        <end position="91"/>
    </location>
</feature>
<dbReference type="PANTHER" id="PTHR34220">
    <property type="entry name" value="SENSOR HISTIDINE KINASE YPDA"/>
    <property type="match status" value="1"/>
</dbReference>
<keyword evidence="2" id="KW-0472">Membrane</keyword>
<organism evidence="4 5">
    <name type="scientific">Sphingomonas lenta</name>
    <dbReference type="NCBI Taxonomy" id="1141887"/>
    <lineage>
        <taxon>Bacteria</taxon>
        <taxon>Pseudomonadati</taxon>
        <taxon>Pseudomonadota</taxon>
        <taxon>Alphaproteobacteria</taxon>
        <taxon>Sphingomonadales</taxon>
        <taxon>Sphingomonadaceae</taxon>
        <taxon>Sphingomonas</taxon>
    </lineage>
</organism>
<dbReference type="InterPro" id="IPR050640">
    <property type="entry name" value="Bact_2-comp_sensor_kinase"/>
</dbReference>
<evidence type="ECO:0000256" key="1">
    <source>
        <dbReference type="SAM" id="Coils"/>
    </source>
</evidence>
<dbReference type="EMBL" id="NSLI01000002">
    <property type="protein sequence ID" value="PAX08415.1"/>
    <property type="molecule type" value="Genomic_DNA"/>
</dbReference>
<dbReference type="AlphaFoldDB" id="A0A2A2SGS2"/>
<feature type="transmembrane region" description="Helical" evidence="2">
    <location>
        <begin position="12"/>
        <end position="32"/>
    </location>
</feature>
<dbReference type="Pfam" id="PF02518">
    <property type="entry name" value="HATPase_c"/>
    <property type="match status" value="1"/>
</dbReference>
<evidence type="ECO:0000256" key="2">
    <source>
        <dbReference type="SAM" id="Phobius"/>
    </source>
</evidence>
<feature type="transmembrane region" description="Helical" evidence="2">
    <location>
        <begin position="38"/>
        <end position="62"/>
    </location>
</feature>
<dbReference type="PROSITE" id="PS50109">
    <property type="entry name" value="HIS_KIN"/>
    <property type="match status" value="1"/>
</dbReference>
<dbReference type="InterPro" id="IPR010559">
    <property type="entry name" value="Sig_transdc_His_kin_internal"/>
</dbReference>
<dbReference type="InterPro" id="IPR003594">
    <property type="entry name" value="HATPase_dom"/>
</dbReference>
<dbReference type="SMART" id="SM00387">
    <property type="entry name" value="HATPase_c"/>
    <property type="match status" value="1"/>
</dbReference>
<dbReference type="Proteomes" id="UP000218151">
    <property type="component" value="Unassembled WGS sequence"/>
</dbReference>
<dbReference type="InterPro" id="IPR005467">
    <property type="entry name" value="His_kinase_dom"/>
</dbReference>
<evidence type="ECO:0000313" key="4">
    <source>
        <dbReference type="EMBL" id="PAX08415.1"/>
    </source>
</evidence>
<keyword evidence="5" id="KW-1185">Reference proteome</keyword>
<name>A0A2A2SGS2_9SPHN</name>
<dbReference type="RefSeq" id="WP_095996925.1">
    <property type="nucleotide sequence ID" value="NZ_NSLI01000002.1"/>
</dbReference>
<keyword evidence="4" id="KW-0808">Transferase</keyword>
<dbReference type="GO" id="GO:0016020">
    <property type="term" value="C:membrane"/>
    <property type="evidence" value="ECO:0007669"/>
    <property type="project" value="InterPro"/>
</dbReference>
<accession>A0A2A2SGS2</accession>
<sequence length="366" mass="39361">MRLNSETRQAAWLTVATWALSGTLYLIPYRLFQGGPGAYVALSVTNICTMGAILSAGVYFAVRRVRRLSAPARLATLAGAVMAASAVLALYDAGTSVVLRDLIDHSAKPASFGMRATTNFVALVWQFALLGAAFTVLEANNLGRARERELAEAREAAAQAEAAASAARLAALRYQLNPHFLFNTLNAVSSLVVTRRTAEADEMLSKLSGFLRATLAADPEGLTSVEDELATLQHYLEIEAVRFDDRLAVEFSCPPDLNDALLPSFLLQPLVENAIKYAVAPANRPVMVRVEVARDADDLLLMVEDDGDGAAEVKPGTGVGLANIRQRLAVLYGARGSLEAVRRERGFLAIVRLPLQRRVASLARVA</sequence>
<dbReference type="PANTHER" id="PTHR34220:SF9">
    <property type="entry name" value="SIGNAL TRANSDUCTION HISTIDINE KINASE INTERNAL REGION DOMAIN-CONTAINING PROTEIN"/>
    <property type="match status" value="1"/>
</dbReference>
<proteinExistence type="predicted"/>
<dbReference type="InterPro" id="IPR036890">
    <property type="entry name" value="HATPase_C_sf"/>
</dbReference>
<dbReference type="OrthoDB" id="2514702at2"/>
<dbReference type="Gene3D" id="3.30.565.10">
    <property type="entry name" value="Histidine kinase-like ATPase, C-terminal domain"/>
    <property type="match status" value="1"/>
</dbReference>
<dbReference type="GO" id="GO:0000155">
    <property type="term" value="F:phosphorelay sensor kinase activity"/>
    <property type="evidence" value="ECO:0007669"/>
    <property type="project" value="InterPro"/>
</dbReference>
<keyword evidence="1" id="KW-0175">Coiled coil</keyword>
<evidence type="ECO:0000259" key="3">
    <source>
        <dbReference type="PROSITE" id="PS50109"/>
    </source>
</evidence>
<feature type="transmembrane region" description="Helical" evidence="2">
    <location>
        <begin position="120"/>
        <end position="139"/>
    </location>
</feature>
<feature type="coiled-coil region" evidence="1">
    <location>
        <begin position="143"/>
        <end position="170"/>
    </location>
</feature>
<keyword evidence="4" id="KW-0418">Kinase</keyword>
<gene>
    <name evidence="4" type="ORF">CKY28_03215</name>
</gene>
<keyword evidence="2" id="KW-1133">Transmembrane helix</keyword>